<name>A0A0D2ZRT2_BRAOL</name>
<dbReference type="PANTHER" id="PTHR31286:SF162">
    <property type="entry name" value="DUF4283 DOMAIN-CONTAINING PROTEIN-RELATED"/>
    <property type="match status" value="1"/>
</dbReference>
<evidence type="ECO:0008006" key="5">
    <source>
        <dbReference type="Google" id="ProtNLM"/>
    </source>
</evidence>
<feature type="domain" description="DUF4283" evidence="1">
    <location>
        <begin position="1"/>
        <end position="49"/>
    </location>
</feature>
<sequence>MPGQWSLHDRITANDLGNGKFLFNFTSEDDLKFVLRQGPFHYNFCMFVLVRGEPIVHDGYPWIIPFWVQLIGIPIHFWTIRNLRNIGSRLGHIDTMELSESRMLIDVDSRRPLKFKRQVQSPEGDEVTIEIKYEKLFKHCSICGMMTHEKGLCLTMGSHDQAQTERGGVFTHVQLSSSQSPRQSSMGNS</sequence>
<reference evidence="3" key="2">
    <citation type="submission" date="2015-06" db="UniProtKB">
        <authorList>
            <consortium name="EnsemblPlants"/>
        </authorList>
    </citation>
    <scope>IDENTIFICATION</scope>
</reference>
<dbReference type="OMA" id="GMMTHEK"/>
<evidence type="ECO:0000313" key="3">
    <source>
        <dbReference type="EnsemblPlants" id="Bo00874s060.1"/>
    </source>
</evidence>
<dbReference type="eggNOG" id="KOG1075">
    <property type="taxonomic scope" value="Eukaryota"/>
</dbReference>
<feature type="domain" description="Zinc knuckle CX2CX4HX4C" evidence="2">
    <location>
        <begin position="107"/>
        <end position="154"/>
    </location>
</feature>
<protein>
    <recommendedName>
        <fullName evidence="5">DUF4283 domain-containing protein</fullName>
    </recommendedName>
</protein>
<dbReference type="Pfam" id="PF14392">
    <property type="entry name" value="zf-CCHC_4"/>
    <property type="match status" value="1"/>
</dbReference>
<dbReference type="PANTHER" id="PTHR31286">
    <property type="entry name" value="GLYCINE-RICH CELL WALL STRUCTURAL PROTEIN 1.8-LIKE"/>
    <property type="match status" value="1"/>
</dbReference>
<dbReference type="HOGENOM" id="CLU_132280_0_0_1"/>
<dbReference type="Proteomes" id="UP000032141">
    <property type="component" value="Unassembled WGS sequence"/>
</dbReference>
<dbReference type="InterPro" id="IPR025836">
    <property type="entry name" value="Zn_knuckle_CX2CX4HX4C"/>
</dbReference>
<dbReference type="InterPro" id="IPR025558">
    <property type="entry name" value="DUF4283"/>
</dbReference>
<evidence type="ECO:0000259" key="2">
    <source>
        <dbReference type="Pfam" id="PF14392"/>
    </source>
</evidence>
<reference evidence="3" key="1">
    <citation type="journal article" date="2014" name="Genome Biol.">
        <title>Transcriptome and methylome profiling reveals relics of genome dominance in the mesopolyploid Brassica oleracea.</title>
        <authorList>
            <person name="Parkin I.A."/>
            <person name="Koh C."/>
            <person name="Tang H."/>
            <person name="Robinson S.J."/>
            <person name="Kagale S."/>
            <person name="Clarke W.E."/>
            <person name="Town C.D."/>
            <person name="Nixon J."/>
            <person name="Krishnakumar V."/>
            <person name="Bidwell S.L."/>
            <person name="Denoeud F."/>
            <person name="Belcram H."/>
            <person name="Links M.G."/>
            <person name="Just J."/>
            <person name="Clarke C."/>
            <person name="Bender T."/>
            <person name="Huebert T."/>
            <person name="Mason A.S."/>
            <person name="Pires J.C."/>
            <person name="Barker G."/>
            <person name="Moore J."/>
            <person name="Walley P.G."/>
            <person name="Manoli S."/>
            <person name="Batley J."/>
            <person name="Edwards D."/>
            <person name="Nelson M.N."/>
            <person name="Wang X."/>
            <person name="Paterson A.H."/>
            <person name="King G."/>
            <person name="Bancroft I."/>
            <person name="Chalhoub B."/>
            <person name="Sharpe A.G."/>
        </authorList>
    </citation>
    <scope>NUCLEOTIDE SEQUENCE [LARGE SCALE GENOMIC DNA]</scope>
    <source>
        <strain evidence="3">cv. TO1000</strain>
    </source>
</reference>
<keyword evidence="4" id="KW-1185">Reference proteome</keyword>
<dbReference type="EnsemblPlants" id="Bo00874s060.1">
    <property type="protein sequence ID" value="Bo00874s060.1"/>
    <property type="gene ID" value="Bo00874s060"/>
</dbReference>
<evidence type="ECO:0000313" key="4">
    <source>
        <dbReference type="Proteomes" id="UP000032141"/>
    </source>
</evidence>
<dbReference type="Pfam" id="PF14111">
    <property type="entry name" value="DUF4283"/>
    <property type="match status" value="1"/>
</dbReference>
<proteinExistence type="predicted"/>
<dbReference type="Gramene" id="Bo00874s060.1">
    <property type="protein sequence ID" value="Bo00874s060.1"/>
    <property type="gene ID" value="Bo00874s060"/>
</dbReference>
<evidence type="ECO:0000259" key="1">
    <source>
        <dbReference type="Pfam" id="PF14111"/>
    </source>
</evidence>
<dbReference type="InterPro" id="IPR040256">
    <property type="entry name" value="At4g02000-like"/>
</dbReference>
<accession>A0A0D2ZRT2</accession>
<organism evidence="3 4">
    <name type="scientific">Brassica oleracea var. oleracea</name>
    <dbReference type="NCBI Taxonomy" id="109376"/>
    <lineage>
        <taxon>Eukaryota</taxon>
        <taxon>Viridiplantae</taxon>
        <taxon>Streptophyta</taxon>
        <taxon>Embryophyta</taxon>
        <taxon>Tracheophyta</taxon>
        <taxon>Spermatophyta</taxon>
        <taxon>Magnoliopsida</taxon>
        <taxon>eudicotyledons</taxon>
        <taxon>Gunneridae</taxon>
        <taxon>Pentapetalae</taxon>
        <taxon>rosids</taxon>
        <taxon>malvids</taxon>
        <taxon>Brassicales</taxon>
        <taxon>Brassicaceae</taxon>
        <taxon>Brassiceae</taxon>
        <taxon>Brassica</taxon>
    </lineage>
</organism>
<dbReference type="AlphaFoldDB" id="A0A0D2ZRT2"/>